<dbReference type="InterPro" id="IPR016181">
    <property type="entry name" value="Acyl_CoA_acyltransferase"/>
</dbReference>
<dbReference type="Pfam" id="PF13508">
    <property type="entry name" value="Acetyltransf_7"/>
    <property type="match status" value="1"/>
</dbReference>
<evidence type="ECO:0000259" key="1">
    <source>
        <dbReference type="PROSITE" id="PS51186"/>
    </source>
</evidence>
<evidence type="ECO:0000313" key="3">
    <source>
        <dbReference type="Proteomes" id="UP001147747"/>
    </source>
</evidence>
<accession>A0A9X0B9N1</accession>
<organism evidence="2 3">
    <name type="scientific">Penicillium cosmopolitanum</name>
    <dbReference type="NCBI Taxonomy" id="1131564"/>
    <lineage>
        <taxon>Eukaryota</taxon>
        <taxon>Fungi</taxon>
        <taxon>Dikarya</taxon>
        <taxon>Ascomycota</taxon>
        <taxon>Pezizomycotina</taxon>
        <taxon>Eurotiomycetes</taxon>
        <taxon>Eurotiomycetidae</taxon>
        <taxon>Eurotiales</taxon>
        <taxon>Aspergillaceae</taxon>
        <taxon>Penicillium</taxon>
    </lineage>
</organism>
<dbReference type="GeneID" id="81368661"/>
<comment type="caution">
    <text evidence="2">The sequence shown here is derived from an EMBL/GenBank/DDBJ whole genome shotgun (WGS) entry which is preliminary data.</text>
</comment>
<dbReference type="RefSeq" id="XP_056488983.1">
    <property type="nucleotide sequence ID" value="XM_056629681.1"/>
</dbReference>
<dbReference type="InterPro" id="IPR000182">
    <property type="entry name" value="GNAT_dom"/>
</dbReference>
<sequence>MAMPNYSILPVVEADLPFLAKFIHASKLRLSINRLLFEEWPNETIQMKMYTGAVTYGFKDPATESFKAVDTESNEIIGYFVLARKRPAQELPEYELGANPDQGTPEVLNPSLFAEIMTASAEIAKATENTDFLDLVYICVEPRFQRHGIGAKLIQLGFDRAREENIPFALCAEAPAHGFYVKLGFEETKRADIDLSKYAPAYSGFGVFRLTGMIWHP</sequence>
<dbReference type="OrthoDB" id="410198at2759"/>
<dbReference type="Gene3D" id="3.40.630.30">
    <property type="match status" value="1"/>
</dbReference>
<gene>
    <name evidence="2" type="ORF">N7509_005044</name>
</gene>
<dbReference type="PANTHER" id="PTHR42791">
    <property type="entry name" value="GNAT FAMILY ACETYLTRANSFERASE"/>
    <property type="match status" value="1"/>
</dbReference>
<reference evidence="2" key="1">
    <citation type="submission" date="2022-12" db="EMBL/GenBank/DDBJ databases">
        <authorList>
            <person name="Petersen C."/>
        </authorList>
    </citation>
    <scope>NUCLEOTIDE SEQUENCE</scope>
    <source>
        <strain evidence="2">IBT 29677</strain>
    </source>
</reference>
<evidence type="ECO:0000313" key="2">
    <source>
        <dbReference type="EMBL" id="KAJ5396931.1"/>
    </source>
</evidence>
<reference evidence="2" key="2">
    <citation type="journal article" date="2023" name="IMA Fungus">
        <title>Comparative genomic study of the Penicillium genus elucidates a diverse pangenome and 15 lateral gene transfer events.</title>
        <authorList>
            <person name="Petersen C."/>
            <person name="Sorensen T."/>
            <person name="Nielsen M.R."/>
            <person name="Sondergaard T.E."/>
            <person name="Sorensen J.L."/>
            <person name="Fitzpatrick D.A."/>
            <person name="Frisvad J.C."/>
            <person name="Nielsen K.L."/>
        </authorList>
    </citation>
    <scope>NUCLEOTIDE SEQUENCE</scope>
    <source>
        <strain evidence="2">IBT 29677</strain>
    </source>
</reference>
<dbReference type="GO" id="GO:0016747">
    <property type="term" value="F:acyltransferase activity, transferring groups other than amino-acyl groups"/>
    <property type="evidence" value="ECO:0007669"/>
    <property type="project" value="InterPro"/>
</dbReference>
<feature type="domain" description="N-acetyltransferase" evidence="1">
    <location>
        <begin position="64"/>
        <end position="200"/>
    </location>
</feature>
<dbReference type="AlphaFoldDB" id="A0A9X0B9N1"/>
<keyword evidence="3" id="KW-1185">Reference proteome</keyword>
<dbReference type="SUPFAM" id="SSF55729">
    <property type="entry name" value="Acyl-CoA N-acyltransferases (Nat)"/>
    <property type="match status" value="1"/>
</dbReference>
<dbReference type="PANTHER" id="PTHR42791:SF4">
    <property type="entry name" value="ACETYLTRANSFERASE, GNAT FAMILY FAMILY (AFU_ORTHOLOGUE AFUA_4G09540)-RELATED"/>
    <property type="match status" value="1"/>
</dbReference>
<dbReference type="EMBL" id="JAPZBU010000006">
    <property type="protein sequence ID" value="KAJ5396931.1"/>
    <property type="molecule type" value="Genomic_DNA"/>
</dbReference>
<dbReference type="CDD" id="cd04301">
    <property type="entry name" value="NAT_SF"/>
    <property type="match status" value="1"/>
</dbReference>
<dbReference type="InterPro" id="IPR052523">
    <property type="entry name" value="Trichothecene_AcTrans"/>
</dbReference>
<dbReference type="Proteomes" id="UP001147747">
    <property type="component" value="Unassembled WGS sequence"/>
</dbReference>
<name>A0A9X0B9N1_9EURO</name>
<proteinExistence type="predicted"/>
<protein>
    <recommendedName>
        <fullName evidence="1">N-acetyltransferase domain-containing protein</fullName>
    </recommendedName>
</protein>
<dbReference type="PROSITE" id="PS51186">
    <property type="entry name" value="GNAT"/>
    <property type="match status" value="1"/>
</dbReference>